<dbReference type="EMBL" id="CAJNOL010000119">
    <property type="protein sequence ID" value="CAF0861356.1"/>
    <property type="molecule type" value="Genomic_DNA"/>
</dbReference>
<dbReference type="Proteomes" id="UP000663836">
    <property type="component" value="Unassembled WGS sequence"/>
</dbReference>
<dbReference type="Proteomes" id="UP000663870">
    <property type="component" value="Unassembled WGS sequence"/>
</dbReference>
<dbReference type="EMBL" id="CAJNOH010000018">
    <property type="protein sequence ID" value="CAF0761645.1"/>
    <property type="molecule type" value="Genomic_DNA"/>
</dbReference>
<evidence type="ECO:0000313" key="3">
    <source>
        <dbReference type="EMBL" id="CAF0861356.1"/>
    </source>
</evidence>
<evidence type="ECO:0000313" key="1">
    <source>
        <dbReference type="EMBL" id="CAF0761645.1"/>
    </source>
</evidence>
<keyword evidence="6" id="KW-1185">Reference proteome</keyword>
<reference evidence="2" key="1">
    <citation type="submission" date="2021-02" db="EMBL/GenBank/DDBJ databases">
        <authorList>
            <person name="Nowell W R."/>
        </authorList>
    </citation>
    <scope>NUCLEOTIDE SEQUENCE</scope>
</reference>
<accession>A0A813UHL0</accession>
<evidence type="ECO:0000313" key="5">
    <source>
        <dbReference type="Proteomes" id="UP000663864"/>
    </source>
</evidence>
<name>A0A813UHL0_9BILA</name>
<dbReference type="AlphaFoldDB" id="A0A813UHL0"/>
<proteinExistence type="predicted"/>
<dbReference type="EMBL" id="CAJNOT010000084">
    <property type="protein sequence ID" value="CAF0827799.1"/>
    <property type="molecule type" value="Genomic_DNA"/>
</dbReference>
<evidence type="ECO:0000313" key="6">
    <source>
        <dbReference type="Proteomes" id="UP000663870"/>
    </source>
</evidence>
<dbReference type="EMBL" id="CAJOBD010000965">
    <property type="protein sequence ID" value="CAF3741922.1"/>
    <property type="molecule type" value="Genomic_DNA"/>
</dbReference>
<protein>
    <submittedName>
        <fullName evidence="2">Uncharacterized protein</fullName>
    </submittedName>
</protein>
<evidence type="ECO:0000313" key="4">
    <source>
        <dbReference type="EMBL" id="CAF3741922.1"/>
    </source>
</evidence>
<organism evidence="2 5">
    <name type="scientific">Rotaria sordida</name>
    <dbReference type="NCBI Taxonomy" id="392033"/>
    <lineage>
        <taxon>Eukaryota</taxon>
        <taxon>Metazoa</taxon>
        <taxon>Spiralia</taxon>
        <taxon>Gnathifera</taxon>
        <taxon>Rotifera</taxon>
        <taxon>Eurotatoria</taxon>
        <taxon>Bdelloidea</taxon>
        <taxon>Philodinida</taxon>
        <taxon>Philodinidae</taxon>
        <taxon>Rotaria</taxon>
    </lineage>
</organism>
<dbReference type="Proteomes" id="UP000663854">
    <property type="component" value="Unassembled WGS sequence"/>
</dbReference>
<evidence type="ECO:0000313" key="2">
    <source>
        <dbReference type="EMBL" id="CAF0827799.1"/>
    </source>
</evidence>
<sequence>MSNSRQFLVPVNYDIMKNVYSNDDIVHKRRYLIDDLTSTKQYYQTNINTLSSEENVESKFYSDKLRQRAKY</sequence>
<comment type="caution">
    <text evidence="2">The sequence shown here is derived from an EMBL/GenBank/DDBJ whole genome shotgun (WGS) entry which is preliminary data.</text>
</comment>
<gene>
    <name evidence="4" type="ORF">JBS370_LOCUS12050</name>
    <name evidence="3" type="ORF">JXQ802_LOCUS7206</name>
    <name evidence="1" type="ORF">PYM288_LOCUS2629</name>
    <name evidence="2" type="ORF">ZHD862_LOCUS3727</name>
</gene>
<dbReference type="Proteomes" id="UP000663864">
    <property type="component" value="Unassembled WGS sequence"/>
</dbReference>